<dbReference type="EMBL" id="LFCV01000053">
    <property type="protein sequence ID" value="KMJ45455.1"/>
    <property type="molecule type" value="Genomic_DNA"/>
</dbReference>
<dbReference type="STRING" id="880157.AB204_09050"/>
<organism evidence="1 2">
    <name type="scientific">Xenorhabdus khoisanae</name>
    <dbReference type="NCBI Taxonomy" id="880157"/>
    <lineage>
        <taxon>Bacteria</taxon>
        <taxon>Pseudomonadati</taxon>
        <taxon>Pseudomonadota</taxon>
        <taxon>Gammaproteobacteria</taxon>
        <taxon>Enterobacterales</taxon>
        <taxon>Morganellaceae</taxon>
        <taxon>Xenorhabdus</taxon>
    </lineage>
</organism>
<protein>
    <submittedName>
        <fullName evidence="1">Uncharacterized protein</fullName>
    </submittedName>
</protein>
<name>A0A0J5IQG8_9GAMM</name>
<sequence length="158" mass="17952">MKGQLGTLSMDFTMPSQEQLRQIVNDIEWECAEKKAPVNNKTKQYIESEAIKRVTDFIMANARFNHTPINQYPGEKVETGVGSDIQQDTKRPKTFSYWRIEIFIEGQDMAIVGYSKDEIPVSNYGDDYLTIFQSTSGIDIITIPLSRVTAIKSYAVTI</sequence>
<accession>A0A0J5IQG8</accession>
<dbReference type="AlphaFoldDB" id="A0A0J5IQG8"/>
<proteinExistence type="predicted"/>
<keyword evidence="2" id="KW-1185">Reference proteome</keyword>
<reference evidence="1 2" key="1">
    <citation type="submission" date="2015-06" db="EMBL/GenBank/DDBJ databases">
        <title>Draft Whole-Genome Sequence of the Entomopathogenic Bacterium Xenorhabdus khoisanae.</title>
        <authorList>
            <person name="Naidoo S."/>
            <person name="Featherston J."/>
            <person name="Gray V.M."/>
        </authorList>
    </citation>
    <scope>NUCLEOTIDE SEQUENCE [LARGE SCALE GENOMIC DNA]</scope>
    <source>
        <strain evidence="1 2">MCB</strain>
    </source>
</reference>
<dbReference type="PATRIC" id="fig|880157.4.peg.1912"/>
<dbReference type="OrthoDB" id="6448188at2"/>
<gene>
    <name evidence="1" type="ORF">AB204_09050</name>
</gene>
<dbReference type="RefSeq" id="WP_047963036.1">
    <property type="nucleotide sequence ID" value="NZ_CAWMBG010000053.1"/>
</dbReference>
<comment type="caution">
    <text evidence="1">The sequence shown here is derived from an EMBL/GenBank/DDBJ whole genome shotgun (WGS) entry which is preliminary data.</text>
</comment>
<evidence type="ECO:0000313" key="1">
    <source>
        <dbReference type="EMBL" id="KMJ45455.1"/>
    </source>
</evidence>
<evidence type="ECO:0000313" key="2">
    <source>
        <dbReference type="Proteomes" id="UP000036277"/>
    </source>
</evidence>
<dbReference type="Proteomes" id="UP000036277">
    <property type="component" value="Unassembled WGS sequence"/>
</dbReference>